<dbReference type="InterPro" id="IPR012551">
    <property type="entry name" value="DUF1707_SHOCT-like"/>
</dbReference>
<keyword evidence="1" id="KW-1133">Transmembrane helix</keyword>
<evidence type="ECO:0000313" key="4">
    <source>
        <dbReference type="Proteomes" id="UP000014184"/>
    </source>
</evidence>
<keyword evidence="1" id="KW-0472">Membrane</keyword>
<dbReference type="PANTHER" id="PTHR40763">
    <property type="entry name" value="MEMBRANE PROTEIN-RELATED"/>
    <property type="match status" value="1"/>
</dbReference>
<sequence length="141" mass="15284">MVAESNPHVRASDADRERVAERLREHCAQGRLDEEELAERIAQAYQARTRGELAALTEDLPGYDLADLPGLVASTRHTRAPVAAGTARRWLVGGASTLLFGGALTAFVSFGADLVWYVAAIGLWAVAVVYITVWGQRTHRG</sequence>
<keyword evidence="1" id="KW-0812">Transmembrane</keyword>
<feature type="transmembrane region" description="Helical" evidence="1">
    <location>
        <begin position="114"/>
        <end position="135"/>
    </location>
</feature>
<proteinExistence type="predicted"/>
<feature type="domain" description="DUF1707" evidence="2">
    <location>
        <begin position="9"/>
        <end position="61"/>
    </location>
</feature>
<dbReference type="AlphaFoldDB" id="A0A9P2WNY3"/>
<comment type="caution">
    <text evidence="3">The sequence shown here is derived from an EMBL/GenBank/DDBJ whole genome shotgun (WGS) entry which is preliminary data.</text>
</comment>
<reference evidence="3 4" key="1">
    <citation type="journal article" date="2013" name="Genome Announc.">
        <title>Draft Genome Sequence of the Lignocellulose Decomposer Thermobifida fusca Strain TM51.</title>
        <authorList>
            <person name="Toth A."/>
            <person name="Barna T."/>
            <person name="Nagy I."/>
            <person name="Horvath B."/>
            <person name="Nagy I."/>
            <person name="Tancsics A."/>
            <person name="Kriszt B."/>
            <person name="Baka E."/>
            <person name="Fekete C."/>
            <person name="Kukolya J."/>
        </authorList>
    </citation>
    <scope>NUCLEOTIDE SEQUENCE [LARGE SCALE GENOMIC DNA]</scope>
    <source>
        <strain evidence="3 4">TM51</strain>
    </source>
</reference>
<dbReference type="Pfam" id="PF08044">
    <property type="entry name" value="DUF1707"/>
    <property type="match status" value="1"/>
</dbReference>
<keyword evidence="4" id="KW-1185">Reference proteome</keyword>
<feature type="transmembrane region" description="Helical" evidence="1">
    <location>
        <begin position="90"/>
        <end position="108"/>
    </location>
</feature>
<gene>
    <name evidence="3" type="ORF">TM51_13509</name>
</gene>
<dbReference type="EMBL" id="AOSG01000082">
    <property type="protein sequence ID" value="EOR70247.1"/>
    <property type="molecule type" value="Genomic_DNA"/>
</dbReference>
<protein>
    <recommendedName>
        <fullName evidence="2">DUF1707 domain-containing protein</fullName>
    </recommendedName>
</protein>
<evidence type="ECO:0000256" key="1">
    <source>
        <dbReference type="SAM" id="Phobius"/>
    </source>
</evidence>
<name>A0A9P2WNY3_THEFU</name>
<dbReference type="Proteomes" id="UP000014184">
    <property type="component" value="Unassembled WGS sequence"/>
</dbReference>
<dbReference type="PANTHER" id="PTHR40763:SF4">
    <property type="entry name" value="DUF1707 DOMAIN-CONTAINING PROTEIN"/>
    <property type="match status" value="1"/>
</dbReference>
<organism evidence="3 4">
    <name type="scientific">Thermobifida fusca TM51</name>
    <dbReference type="NCBI Taxonomy" id="1169414"/>
    <lineage>
        <taxon>Bacteria</taxon>
        <taxon>Bacillati</taxon>
        <taxon>Actinomycetota</taxon>
        <taxon>Actinomycetes</taxon>
        <taxon>Streptosporangiales</taxon>
        <taxon>Nocardiopsidaceae</taxon>
        <taxon>Thermobifida</taxon>
    </lineage>
</organism>
<accession>A0A9P2WNY3</accession>
<evidence type="ECO:0000259" key="2">
    <source>
        <dbReference type="Pfam" id="PF08044"/>
    </source>
</evidence>
<evidence type="ECO:0000313" key="3">
    <source>
        <dbReference type="EMBL" id="EOR70247.1"/>
    </source>
</evidence>